<dbReference type="Proteomes" id="UP000195072">
    <property type="component" value="Unassembled WGS sequence"/>
</dbReference>
<accession>A0A252EEC8</accession>
<dbReference type="InterPro" id="IPR009888">
    <property type="entry name" value="CdiI_Proteobact"/>
</dbReference>
<evidence type="ECO:0000313" key="1">
    <source>
        <dbReference type="EMBL" id="OUL64544.1"/>
    </source>
</evidence>
<proteinExistence type="predicted"/>
<sequence length="187" mass="21191">MVMAVIRTKSCSIRRTDKWISIESEEVWYGIYFSRKGHVIHAPRDVTPEWIGRNVRLALQTSESFTPIDGSSVDGEALIAMKEASNERRLAFWDDITASYGYKNRELAWKKFDLVFASWRFDLTNDIRLTSTKSSRGGGHSAWPRNRNEGRVFSVPIDASDRDIGEAVLKAFAKCEGPGKSTEPLFP</sequence>
<dbReference type="CDD" id="cd13445">
    <property type="entry name" value="CDI_inhibitor_EC869_like"/>
    <property type="match status" value="1"/>
</dbReference>
<organism evidence="1 2">
    <name type="scientific">Acetobacter senegalensis</name>
    <dbReference type="NCBI Taxonomy" id="446692"/>
    <lineage>
        <taxon>Bacteria</taxon>
        <taxon>Pseudomonadati</taxon>
        <taxon>Pseudomonadota</taxon>
        <taxon>Alphaproteobacteria</taxon>
        <taxon>Acetobacterales</taxon>
        <taxon>Acetobacteraceae</taxon>
        <taxon>Acetobacter</taxon>
    </lineage>
</organism>
<name>A0A252EEC8_9PROT</name>
<protein>
    <recommendedName>
        <fullName evidence="3">DUF1436 family protein</fullName>
    </recommendedName>
</protein>
<evidence type="ECO:0008006" key="3">
    <source>
        <dbReference type="Google" id="ProtNLM"/>
    </source>
</evidence>
<dbReference type="InterPro" id="IPR037891">
    <property type="entry name" value="Cdil-like_sf"/>
</dbReference>
<dbReference type="Gene3D" id="3.40.1590.10">
    <property type="entry name" value="NMB0488-like"/>
    <property type="match status" value="1"/>
</dbReference>
<evidence type="ECO:0000313" key="2">
    <source>
        <dbReference type="Proteomes" id="UP000195072"/>
    </source>
</evidence>
<dbReference type="Pfam" id="PF07262">
    <property type="entry name" value="CdiI"/>
    <property type="match status" value="1"/>
</dbReference>
<dbReference type="SUPFAM" id="SSF160207">
    <property type="entry name" value="NMB0488-like"/>
    <property type="match status" value="1"/>
</dbReference>
<dbReference type="AlphaFoldDB" id="A0A252EEC8"/>
<comment type="caution">
    <text evidence="1">The sequence shown here is derived from an EMBL/GenBank/DDBJ whole genome shotgun (WGS) entry which is preliminary data.</text>
</comment>
<dbReference type="EMBL" id="JOOZ01000172">
    <property type="protein sequence ID" value="OUL64544.1"/>
    <property type="molecule type" value="Genomic_DNA"/>
</dbReference>
<reference evidence="1 2" key="1">
    <citation type="submission" date="2014-06" db="EMBL/GenBank/DDBJ databases">
        <authorList>
            <person name="Ju J."/>
            <person name="Zhang J."/>
        </authorList>
    </citation>
    <scope>NUCLEOTIDE SEQUENCE [LARGE SCALE GENOMIC DNA]</scope>
    <source>
        <strain evidence="1">DmL_050</strain>
    </source>
</reference>
<gene>
    <name evidence="1" type="ORF">HK16_04435</name>
</gene>